<dbReference type="GO" id="GO:0046872">
    <property type="term" value="F:metal ion binding"/>
    <property type="evidence" value="ECO:0007669"/>
    <property type="project" value="InterPro"/>
</dbReference>
<keyword evidence="5" id="KW-1185">Reference proteome</keyword>
<dbReference type="PANTHER" id="PTHR11851">
    <property type="entry name" value="METALLOPROTEASE"/>
    <property type="match status" value="1"/>
</dbReference>
<evidence type="ECO:0000313" key="4">
    <source>
        <dbReference type="EMBL" id="MBP0481573.1"/>
    </source>
</evidence>
<sequence>MIRRFIMACGLVLGGTLAAHAEIEIQQVQSPGGFDAWLVEDHQIPFVALELRFKGGGSLDLDGKRGATNLMTGLLEEGAGELDAQGFAAAKEAIAADIGYRLTDDTLGISARFLTETQEEAVALIRASIVEPSFDEESVERVRQQVLSGLRSDATDPDEIVSRAFDKAVYGDHPYGSSYQGTIESVGALSRDDVVQAWKNAIAQDRVVVSAAGDITADELGKVMDRLLSDLPETGAPQPDRVEVQTTAGVTVVPFATPQSVAIFGHHGMKRNDPDFFAAYVLNTIFGEGGFESRLMNEVREKRGLTYGVYSALVPKDHAELVIGRVASANDRIAEAISVIREEWAKVASEGVTQEELDQAKTYLTGAYPLRFDGNAPIAKILAGMQMDDLDPDYIKTRNTNIEAVTLEDIRRVAAELMKPDELVFVVVGQPEGLDAATMGQ</sequence>
<feature type="domain" description="Peptidase M16 N-terminal" evidence="2">
    <location>
        <begin position="39"/>
        <end position="181"/>
    </location>
</feature>
<proteinExistence type="predicted"/>
<dbReference type="InterPro" id="IPR011249">
    <property type="entry name" value="Metalloenz_LuxS/M16"/>
</dbReference>
<dbReference type="PANTHER" id="PTHR11851:SF224">
    <property type="entry name" value="PROCESSING PROTEASE"/>
    <property type="match status" value="1"/>
</dbReference>
<comment type="caution">
    <text evidence="4">The sequence shown here is derived from an EMBL/GenBank/DDBJ whole genome shotgun (WGS) entry which is preliminary data.</text>
</comment>
<dbReference type="SUPFAM" id="SSF63411">
    <property type="entry name" value="LuxS/MPP-like metallohydrolase"/>
    <property type="match status" value="2"/>
</dbReference>
<dbReference type="AlphaFoldDB" id="A0A940ML34"/>
<reference evidence="4" key="1">
    <citation type="submission" date="2021-03" db="EMBL/GenBank/DDBJ databases">
        <title>Sagittula salina sp. nov. strain M10.9X isolated from the marine waste.</title>
        <authorList>
            <person name="Satari L."/>
            <person name="Molina-Menor E."/>
            <person name="Vidal-Verdu A."/>
            <person name="Pascual J."/>
            <person name="Pereto J."/>
            <person name="Porcar M."/>
        </authorList>
    </citation>
    <scope>NUCLEOTIDE SEQUENCE</scope>
    <source>
        <strain evidence="4">M10.9X</strain>
    </source>
</reference>
<feature type="chain" id="PRO_5036683123" evidence="1">
    <location>
        <begin position="22"/>
        <end position="441"/>
    </location>
</feature>
<accession>A0A940ML34</accession>
<dbReference type="InterPro" id="IPR011765">
    <property type="entry name" value="Pept_M16_N"/>
</dbReference>
<dbReference type="InterPro" id="IPR050361">
    <property type="entry name" value="MPP/UQCRC_Complex"/>
</dbReference>
<gene>
    <name evidence="4" type="ORF">J5474_03585</name>
</gene>
<dbReference type="EMBL" id="JAGISH010000001">
    <property type="protein sequence ID" value="MBP0481573.1"/>
    <property type="molecule type" value="Genomic_DNA"/>
</dbReference>
<dbReference type="Pfam" id="PF00675">
    <property type="entry name" value="Peptidase_M16"/>
    <property type="match status" value="1"/>
</dbReference>
<evidence type="ECO:0000313" key="5">
    <source>
        <dbReference type="Proteomes" id="UP000675940"/>
    </source>
</evidence>
<dbReference type="InterPro" id="IPR007863">
    <property type="entry name" value="Peptidase_M16_C"/>
</dbReference>
<evidence type="ECO:0000256" key="1">
    <source>
        <dbReference type="SAM" id="SignalP"/>
    </source>
</evidence>
<evidence type="ECO:0000259" key="2">
    <source>
        <dbReference type="Pfam" id="PF00675"/>
    </source>
</evidence>
<name>A0A940ML34_9RHOB</name>
<organism evidence="4 5">
    <name type="scientific">Sagittula salina</name>
    <dbReference type="NCBI Taxonomy" id="2820268"/>
    <lineage>
        <taxon>Bacteria</taxon>
        <taxon>Pseudomonadati</taxon>
        <taxon>Pseudomonadota</taxon>
        <taxon>Alphaproteobacteria</taxon>
        <taxon>Rhodobacterales</taxon>
        <taxon>Roseobacteraceae</taxon>
        <taxon>Sagittula</taxon>
    </lineage>
</organism>
<protein>
    <submittedName>
        <fullName evidence="4">Insulinase family protein</fullName>
    </submittedName>
</protein>
<dbReference type="Pfam" id="PF05193">
    <property type="entry name" value="Peptidase_M16_C"/>
    <property type="match status" value="1"/>
</dbReference>
<dbReference type="RefSeq" id="WP_209359375.1">
    <property type="nucleotide sequence ID" value="NZ_JAGISH010000001.1"/>
</dbReference>
<keyword evidence="1" id="KW-0732">Signal</keyword>
<dbReference type="Gene3D" id="3.30.830.10">
    <property type="entry name" value="Metalloenzyme, LuxS/M16 peptidase-like"/>
    <property type="match status" value="2"/>
</dbReference>
<dbReference type="Proteomes" id="UP000675940">
    <property type="component" value="Unassembled WGS sequence"/>
</dbReference>
<evidence type="ECO:0000259" key="3">
    <source>
        <dbReference type="Pfam" id="PF05193"/>
    </source>
</evidence>
<feature type="signal peptide" evidence="1">
    <location>
        <begin position="1"/>
        <end position="21"/>
    </location>
</feature>
<feature type="domain" description="Peptidase M16 C-terminal" evidence="3">
    <location>
        <begin position="189"/>
        <end position="363"/>
    </location>
</feature>